<dbReference type="Proteomes" id="UP001176961">
    <property type="component" value="Unassembled WGS sequence"/>
</dbReference>
<feature type="compositionally biased region" description="Polar residues" evidence="1">
    <location>
        <begin position="91"/>
        <end position="107"/>
    </location>
</feature>
<evidence type="ECO:0000256" key="1">
    <source>
        <dbReference type="SAM" id="MobiDB-lite"/>
    </source>
</evidence>
<keyword evidence="2" id="KW-0732">Signal</keyword>
<accession>A0AA36GWR7</accession>
<dbReference type="AlphaFoldDB" id="A0AA36GWR7"/>
<sequence>MTSSESVSIMFLLCVIEAAAPPTTKCKLYTPTPEDAIKGSLATWSCDISEREVIEIKSREENSEGNSTKIVNGEETKEKKAEKEADRKTEVSNGSDSSTKNNKTPAQNLKPVEDGKTSKIVALPVTRPKRSPCNGRSKKNCKGKRRPKNSKKRNSRRRRAAKAQRKRRH</sequence>
<dbReference type="EMBL" id="CATQJL010000223">
    <property type="protein sequence ID" value="CAJ0599732.1"/>
    <property type="molecule type" value="Genomic_DNA"/>
</dbReference>
<evidence type="ECO:0000313" key="4">
    <source>
        <dbReference type="Proteomes" id="UP001176961"/>
    </source>
</evidence>
<protein>
    <submittedName>
        <fullName evidence="3">Uncharacterized protein</fullName>
    </submittedName>
</protein>
<gene>
    <name evidence="3" type="ORF">CYNAS_LOCUS11715</name>
</gene>
<comment type="caution">
    <text evidence="3">The sequence shown here is derived from an EMBL/GenBank/DDBJ whole genome shotgun (WGS) entry which is preliminary data.</text>
</comment>
<feature type="chain" id="PRO_5041203508" evidence="2">
    <location>
        <begin position="21"/>
        <end position="169"/>
    </location>
</feature>
<reference evidence="3" key="1">
    <citation type="submission" date="2023-07" db="EMBL/GenBank/DDBJ databases">
        <authorList>
            <consortium name="CYATHOMIX"/>
        </authorList>
    </citation>
    <scope>NUCLEOTIDE SEQUENCE</scope>
    <source>
        <strain evidence="3">N/A</strain>
    </source>
</reference>
<keyword evidence="4" id="KW-1185">Reference proteome</keyword>
<evidence type="ECO:0000313" key="3">
    <source>
        <dbReference type="EMBL" id="CAJ0599732.1"/>
    </source>
</evidence>
<organism evidence="3 4">
    <name type="scientific">Cylicocyclus nassatus</name>
    <name type="common">Nematode worm</name>
    <dbReference type="NCBI Taxonomy" id="53992"/>
    <lineage>
        <taxon>Eukaryota</taxon>
        <taxon>Metazoa</taxon>
        <taxon>Ecdysozoa</taxon>
        <taxon>Nematoda</taxon>
        <taxon>Chromadorea</taxon>
        <taxon>Rhabditida</taxon>
        <taxon>Rhabditina</taxon>
        <taxon>Rhabditomorpha</taxon>
        <taxon>Strongyloidea</taxon>
        <taxon>Strongylidae</taxon>
        <taxon>Cylicocyclus</taxon>
    </lineage>
</organism>
<name>A0AA36GWR7_CYLNA</name>
<feature type="signal peptide" evidence="2">
    <location>
        <begin position="1"/>
        <end position="20"/>
    </location>
</feature>
<feature type="region of interest" description="Disordered" evidence="1">
    <location>
        <begin position="57"/>
        <end position="169"/>
    </location>
</feature>
<proteinExistence type="predicted"/>
<evidence type="ECO:0000256" key="2">
    <source>
        <dbReference type="SAM" id="SignalP"/>
    </source>
</evidence>
<feature type="compositionally biased region" description="Basic and acidic residues" evidence="1">
    <location>
        <begin position="72"/>
        <end position="90"/>
    </location>
</feature>
<feature type="compositionally biased region" description="Basic residues" evidence="1">
    <location>
        <begin position="136"/>
        <end position="169"/>
    </location>
</feature>